<gene>
    <name evidence="5" type="ORF">CEUSTIGMA_g9984.t1</name>
</gene>
<evidence type="ECO:0000259" key="4">
    <source>
        <dbReference type="Pfam" id="PF02582"/>
    </source>
</evidence>
<dbReference type="GO" id="GO:0005739">
    <property type="term" value="C:mitochondrion"/>
    <property type="evidence" value="ECO:0007669"/>
    <property type="project" value="UniProtKB-ARBA"/>
</dbReference>
<organism evidence="5 6">
    <name type="scientific">Chlamydomonas eustigma</name>
    <dbReference type="NCBI Taxonomy" id="1157962"/>
    <lineage>
        <taxon>Eukaryota</taxon>
        <taxon>Viridiplantae</taxon>
        <taxon>Chlorophyta</taxon>
        <taxon>core chlorophytes</taxon>
        <taxon>Chlorophyceae</taxon>
        <taxon>CS clade</taxon>
        <taxon>Chlamydomonadales</taxon>
        <taxon>Chlamydomonadaceae</taxon>
        <taxon>Chlamydomonas</taxon>
    </lineage>
</organism>
<dbReference type="InterPro" id="IPR051624">
    <property type="entry name" value="RMD1/Sad1-interacting"/>
</dbReference>
<feature type="region of interest" description="Disordered" evidence="2">
    <location>
        <begin position="67"/>
        <end position="90"/>
    </location>
</feature>
<evidence type="ECO:0000313" key="6">
    <source>
        <dbReference type="Proteomes" id="UP000232323"/>
    </source>
</evidence>
<keyword evidence="3" id="KW-0472">Membrane</keyword>
<feature type="domain" description="DUF155" evidence="4">
    <location>
        <begin position="206"/>
        <end position="382"/>
    </location>
</feature>
<dbReference type="Pfam" id="PF02582">
    <property type="entry name" value="DUF155"/>
    <property type="match status" value="1"/>
</dbReference>
<keyword evidence="3" id="KW-1133">Transmembrane helix</keyword>
<comment type="similarity">
    <text evidence="1">Belongs to the RMD1/sif2 family.</text>
</comment>
<sequence length="434" mass="48853">MQAPRFNSGYTPLHLDEDNDVVHDDERRIVSSAVPLTSGTLGSELPRLRVPTKQDRTNVTSPVVKMMKPAPTSTAPETRKPTTMAGQAQVRQKDKFVPLPDSGSIHRGPSDVGYEVGMTSVSAIEGSGALVHIPPEDMREGSVDVSSLASTSRGRITAYCVAEALNRKTLMMLLKNKYESQAINTYVDVVHLRMNKQLGLQCAADIFFFNYGVFIFWGLDKEQEADLVNEVYKTCHVKPYPAHEVEVDNFQFNFSADEPPNIQNDIFTINKRQATDHQVRLAMSFALAQSAKLTVYEERVMELVGETKDLPVALANEGRVKASSKQVAQFIGKIFLQSSTLNLLSTVLDTPEYFWDVPDSVQSLYERACEYLELPTRIEVLNARLEVLQEMLEMLRNHQNHDHDMRVEWFVIWLLVVDTVLMMTQLLGLFGLLN</sequence>
<protein>
    <recommendedName>
        <fullName evidence="4">DUF155 domain-containing protein</fullName>
    </recommendedName>
</protein>
<dbReference type="PANTHER" id="PTHR16255">
    <property type="entry name" value="REQUIRED FOR MEIOTIC NUCLEAR DIVISION PROTEIN 1 HOMOLOG"/>
    <property type="match status" value="1"/>
</dbReference>
<comment type="caution">
    <text evidence="5">The sequence shown here is derived from an EMBL/GenBank/DDBJ whole genome shotgun (WGS) entry which is preliminary data.</text>
</comment>
<evidence type="ECO:0000313" key="5">
    <source>
        <dbReference type="EMBL" id="GAX82558.1"/>
    </source>
</evidence>
<evidence type="ECO:0000256" key="2">
    <source>
        <dbReference type="SAM" id="MobiDB-lite"/>
    </source>
</evidence>
<evidence type="ECO:0000256" key="3">
    <source>
        <dbReference type="SAM" id="Phobius"/>
    </source>
</evidence>
<name>A0A250XHL2_9CHLO</name>
<proteinExistence type="inferred from homology"/>
<evidence type="ECO:0000256" key="1">
    <source>
        <dbReference type="ARBA" id="ARBA00008306"/>
    </source>
</evidence>
<dbReference type="PANTHER" id="PTHR16255:SF1">
    <property type="entry name" value="REQUIRED FOR MEIOTIC NUCLEAR DIVISION PROTEIN 1 HOMOLOG"/>
    <property type="match status" value="1"/>
</dbReference>
<dbReference type="Proteomes" id="UP000232323">
    <property type="component" value="Unassembled WGS sequence"/>
</dbReference>
<keyword evidence="6" id="KW-1185">Reference proteome</keyword>
<keyword evidence="3" id="KW-0812">Transmembrane</keyword>
<dbReference type="OrthoDB" id="18302at2759"/>
<dbReference type="EMBL" id="BEGY01000082">
    <property type="protein sequence ID" value="GAX82558.1"/>
    <property type="molecule type" value="Genomic_DNA"/>
</dbReference>
<dbReference type="AlphaFoldDB" id="A0A250XHL2"/>
<dbReference type="InterPro" id="IPR003734">
    <property type="entry name" value="DUF155"/>
</dbReference>
<feature type="transmembrane region" description="Helical" evidence="3">
    <location>
        <begin position="409"/>
        <end position="433"/>
    </location>
</feature>
<accession>A0A250XHL2</accession>
<reference evidence="5 6" key="1">
    <citation type="submission" date="2017-08" db="EMBL/GenBank/DDBJ databases">
        <title>Acidophilic green algal genome provides insights into adaptation to an acidic environment.</title>
        <authorList>
            <person name="Hirooka S."/>
            <person name="Hirose Y."/>
            <person name="Kanesaki Y."/>
            <person name="Higuchi S."/>
            <person name="Fujiwara T."/>
            <person name="Onuma R."/>
            <person name="Era A."/>
            <person name="Ohbayashi R."/>
            <person name="Uzuka A."/>
            <person name="Nozaki H."/>
            <person name="Yoshikawa H."/>
            <person name="Miyagishima S.Y."/>
        </authorList>
    </citation>
    <scope>NUCLEOTIDE SEQUENCE [LARGE SCALE GENOMIC DNA]</scope>
    <source>
        <strain evidence="5 6">NIES-2499</strain>
    </source>
</reference>